<evidence type="ECO:0000313" key="1">
    <source>
        <dbReference type="EMBL" id="KOG56516.1"/>
    </source>
</evidence>
<reference evidence="2" key="1">
    <citation type="submission" date="2015-07" db="EMBL/GenBank/DDBJ databases">
        <authorList>
            <consortium name="Consortium for Microbial Forensics and Genomics (microFORGE)"/>
            <person name="Knight B.M."/>
            <person name="Roberts D.P."/>
            <person name="Lin D."/>
            <person name="Hari K."/>
            <person name="Fletcher J."/>
            <person name="Melcher U."/>
            <person name="Blagden T."/>
            <person name="Winegar R.A."/>
        </authorList>
    </citation>
    <scope>NUCLEOTIDE SEQUENCE [LARGE SCALE GENOMIC DNA]</scope>
    <source>
        <strain evidence="2">NRRL B-1447</strain>
    </source>
</reference>
<comment type="caution">
    <text evidence="1">The sequence shown here is derived from an EMBL/GenBank/DDBJ whole genome shotgun (WGS) entry which is preliminary data.</text>
</comment>
<dbReference type="Proteomes" id="UP000037084">
    <property type="component" value="Unassembled WGS sequence"/>
</dbReference>
<protein>
    <submittedName>
        <fullName evidence="1">Uncharacterized protein</fullName>
    </submittedName>
</protein>
<dbReference type="NCBIfam" id="NF040603">
    <property type="entry name" value="choice_anch_P"/>
    <property type="match status" value="1"/>
</dbReference>
<dbReference type="PATRIC" id="fig|1961.12.peg.1697"/>
<organism evidence="1 2">
    <name type="scientific">Streptomyces virginiae</name>
    <name type="common">Streptomyces cinnamonensis</name>
    <dbReference type="NCBI Taxonomy" id="1961"/>
    <lineage>
        <taxon>Bacteria</taxon>
        <taxon>Bacillati</taxon>
        <taxon>Actinomycetota</taxon>
        <taxon>Actinomycetes</taxon>
        <taxon>Kitasatosporales</taxon>
        <taxon>Streptomycetaceae</taxon>
        <taxon>Streptomyces</taxon>
    </lineage>
</organism>
<evidence type="ECO:0000313" key="2">
    <source>
        <dbReference type="Proteomes" id="UP000037084"/>
    </source>
</evidence>
<proteinExistence type="predicted"/>
<accession>A0A0L8N1G5</accession>
<dbReference type="EMBL" id="LGUV01000048">
    <property type="protein sequence ID" value="KOG56516.1"/>
    <property type="molecule type" value="Genomic_DNA"/>
</dbReference>
<sequence length="190" mass="19771">MKLSAVGVGVRSMTPDRTGDVQKARSYICELTESKRDASDPSALPPGADRELNVASTASATLSSDGVRTAASTASVKSSFSVVSGKIRGDKVSTSVKAQRDYAGKVTQTATVSLTNVYIFGVKMPDRPAPNTVVSYPDFTAILNYQTDVKDASGAKVGVTVEAIHIDTRYKAYMGLGIASASINPAACGI</sequence>
<dbReference type="AlphaFoldDB" id="A0A0L8N1G5"/>
<gene>
    <name evidence="1" type="ORF">ADK75_07410</name>
</gene>
<name>A0A0L8N1G5_STRVG</name>